<proteinExistence type="predicted"/>
<organism evidence="7 8">
    <name type="scientific">Vibrio hangzhouensis</name>
    <dbReference type="NCBI Taxonomy" id="462991"/>
    <lineage>
        <taxon>Bacteria</taxon>
        <taxon>Pseudomonadati</taxon>
        <taxon>Pseudomonadota</taxon>
        <taxon>Gammaproteobacteria</taxon>
        <taxon>Vibrionales</taxon>
        <taxon>Vibrionaceae</taxon>
        <taxon>Vibrio</taxon>
    </lineage>
</organism>
<dbReference type="EMBL" id="FNVG01000004">
    <property type="protein sequence ID" value="SEF86439.1"/>
    <property type="molecule type" value="Genomic_DNA"/>
</dbReference>
<feature type="transmembrane region" description="Helical" evidence="6">
    <location>
        <begin position="46"/>
        <end position="69"/>
    </location>
</feature>
<dbReference type="GO" id="GO:0005886">
    <property type="term" value="C:plasma membrane"/>
    <property type="evidence" value="ECO:0007669"/>
    <property type="project" value="UniProtKB-SubCell"/>
</dbReference>
<evidence type="ECO:0000313" key="8">
    <source>
        <dbReference type="Proteomes" id="UP000236721"/>
    </source>
</evidence>
<dbReference type="OrthoDB" id="9804822at2"/>
<keyword evidence="5 6" id="KW-0472">Membrane</keyword>
<feature type="transmembrane region" description="Helical" evidence="6">
    <location>
        <begin position="134"/>
        <end position="152"/>
    </location>
</feature>
<dbReference type="InterPro" id="IPR001123">
    <property type="entry name" value="LeuE-type"/>
</dbReference>
<keyword evidence="2" id="KW-1003">Cell membrane</keyword>
<evidence type="ECO:0000256" key="6">
    <source>
        <dbReference type="SAM" id="Phobius"/>
    </source>
</evidence>
<accession>A0A1H5VGI9</accession>
<dbReference type="PIRSF" id="PIRSF006324">
    <property type="entry name" value="LeuE"/>
    <property type="match status" value="1"/>
</dbReference>
<dbReference type="PANTHER" id="PTHR30086">
    <property type="entry name" value="ARGININE EXPORTER PROTEIN ARGO"/>
    <property type="match status" value="1"/>
</dbReference>
<evidence type="ECO:0000256" key="3">
    <source>
        <dbReference type="ARBA" id="ARBA00022692"/>
    </source>
</evidence>
<reference evidence="8" key="1">
    <citation type="submission" date="2016-10" db="EMBL/GenBank/DDBJ databases">
        <authorList>
            <person name="Varghese N."/>
            <person name="Submissions S."/>
        </authorList>
    </citation>
    <scope>NUCLEOTIDE SEQUENCE [LARGE SCALE GENOMIC DNA]</scope>
    <source>
        <strain evidence="8">CGMCC 1.7062</strain>
    </source>
</reference>
<feature type="transmembrane region" description="Helical" evidence="6">
    <location>
        <begin position="75"/>
        <end position="97"/>
    </location>
</feature>
<evidence type="ECO:0000256" key="5">
    <source>
        <dbReference type="ARBA" id="ARBA00023136"/>
    </source>
</evidence>
<dbReference type="AlphaFoldDB" id="A0A1H5VGI9"/>
<name>A0A1H5VGI9_9VIBR</name>
<feature type="transmembrane region" description="Helical" evidence="6">
    <location>
        <begin position="12"/>
        <end position="34"/>
    </location>
</feature>
<dbReference type="RefSeq" id="WP_103879471.1">
    <property type="nucleotide sequence ID" value="NZ_FNVG01000004.1"/>
</dbReference>
<dbReference type="GO" id="GO:0015171">
    <property type="term" value="F:amino acid transmembrane transporter activity"/>
    <property type="evidence" value="ECO:0007669"/>
    <property type="project" value="TreeGrafter"/>
</dbReference>
<keyword evidence="8" id="KW-1185">Reference proteome</keyword>
<feature type="transmembrane region" description="Helical" evidence="6">
    <location>
        <begin position="158"/>
        <end position="177"/>
    </location>
</feature>
<gene>
    <name evidence="7" type="ORF">SAMN04488244_104202</name>
</gene>
<comment type="subcellular location">
    <subcellularLocation>
        <location evidence="1">Cell membrane</location>
        <topology evidence="1">Multi-pass membrane protein</topology>
    </subcellularLocation>
</comment>
<evidence type="ECO:0000313" key="7">
    <source>
        <dbReference type="EMBL" id="SEF86439.1"/>
    </source>
</evidence>
<dbReference type="Proteomes" id="UP000236721">
    <property type="component" value="Unassembled WGS sequence"/>
</dbReference>
<evidence type="ECO:0000256" key="4">
    <source>
        <dbReference type="ARBA" id="ARBA00022989"/>
    </source>
</evidence>
<sequence length="214" mass="23522">MELLLTQYLSELLAVITITILTIVTPGPDFIVVVRNSLVYSARSGIYTALGVASAVWIHIGYTLAGIGILLSKSILLFSIVKYLGAFYLFYLGYCCIKSKGSDIDLPNTDQRDRISALKSFQMGFLNNALNPKATLFFVSLFTQLVSTSTPLEIQITYGAIVSLTCLIWFSLVALFLNRTYIRKAFLSIQAYVEKTMGVVLVAFGIKVALSSTN</sequence>
<keyword evidence="3 6" id="KW-0812">Transmembrane</keyword>
<dbReference type="Pfam" id="PF01810">
    <property type="entry name" value="LysE"/>
    <property type="match status" value="1"/>
</dbReference>
<feature type="transmembrane region" description="Helical" evidence="6">
    <location>
        <begin position="189"/>
        <end position="210"/>
    </location>
</feature>
<evidence type="ECO:0000256" key="2">
    <source>
        <dbReference type="ARBA" id="ARBA00022475"/>
    </source>
</evidence>
<dbReference type="PANTHER" id="PTHR30086:SF21">
    <property type="entry name" value="TRANSPORT PROTEIN"/>
    <property type="match status" value="1"/>
</dbReference>
<evidence type="ECO:0000256" key="1">
    <source>
        <dbReference type="ARBA" id="ARBA00004651"/>
    </source>
</evidence>
<keyword evidence="4 6" id="KW-1133">Transmembrane helix</keyword>
<protein>
    <submittedName>
        <fullName evidence="7">Resistance to homoserine/threonine (RhtB) family protein</fullName>
    </submittedName>
</protein>